<keyword evidence="2" id="KW-1185">Reference proteome</keyword>
<organism evidence="1 2">
    <name type="scientific">Lindgomyces ingoldianus</name>
    <dbReference type="NCBI Taxonomy" id="673940"/>
    <lineage>
        <taxon>Eukaryota</taxon>
        <taxon>Fungi</taxon>
        <taxon>Dikarya</taxon>
        <taxon>Ascomycota</taxon>
        <taxon>Pezizomycotina</taxon>
        <taxon>Dothideomycetes</taxon>
        <taxon>Pleosporomycetidae</taxon>
        <taxon>Pleosporales</taxon>
        <taxon>Lindgomycetaceae</taxon>
        <taxon>Lindgomyces</taxon>
    </lineage>
</organism>
<sequence length="137" mass="14859">MVGADTGTLRIGSERPEMERFVESNLVNQAVFTSTYSPSSSSPPALRLPTRTPDTGLAPAQAMHGLQTTSSSKGFMKEQSNQLGLGLTISLPGSLAALYVSIDSGCALELQDRRCGKRDDRVLKPHQRLILRKHPPR</sequence>
<reference evidence="1" key="1">
    <citation type="journal article" date="2020" name="Stud. Mycol.">
        <title>101 Dothideomycetes genomes: a test case for predicting lifestyles and emergence of pathogens.</title>
        <authorList>
            <person name="Haridas S."/>
            <person name="Albert R."/>
            <person name="Binder M."/>
            <person name="Bloem J."/>
            <person name="Labutti K."/>
            <person name="Salamov A."/>
            <person name="Andreopoulos B."/>
            <person name="Baker S."/>
            <person name="Barry K."/>
            <person name="Bills G."/>
            <person name="Bluhm B."/>
            <person name="Cannon C."/>
            <person name="Castanera R."/>
            <person name="Culley D."/>
            <person name="Daum C."/>
            <person name="Ezra D."/>
            <person name="Gonzalez J."/>
            <person name="Henrissat B."/>
            <person name="Kuo A."/>
            <person name="Liang C."/>
            <person name="Lipzen A."/>
            <person name="Lutzoni F."/>
            <person name="Magnuson J."/>
            <person name="Mondo S."/>
            <person name="Nolan M."/>
            <person name="Ohm R."/>
            <person name="Pangilinan J."/>
            <person name="Park H.-J."/>
            <person name="Ramirez L."/>
            <person name="Alfaro M."/>
            <person name="Sun H."/>
            <person name="Tritt A."/>
            <person name="Yoshinaga Y."/>
            <person name="Zwiers L.-H."/>
            <person name="Turgeon B."/>
            <person name="Goodwin S."/>
            <person name="Spatafora J."/>
            <person name="Crous P."/>
            <person name="Grigoriev I."/>
        </authorList>
    </citation>
    <scope>NUCLEOTIDE SEQUENCE</scope>
    <source>
        <strain evidence="1">ATCC 200398</strain>
    </source>
</reference>
<gene>
    <name evidence="1" type="ORF">BDR25DRAFT_354732</name>
</gene>
<evidence type="ECO:0000313" key="1">
    <source>
        <dbReference type="EMBL" id="KAF2471478.1"/>
    </source>
</evidence>
<protein>
    <submittedName>
        <fullName evidence="1">Uncharacterized protein</fullName>
    </submittedName>
</protein>
<name>A0ACB6QWT7_9PLEO</name>
<dbReference type="EMBL" id="MU003505">
    <property type="protein sequence ID" value="KAF2471478.1"/>
    <property type="molecule type" value="Genomic_DNA"/>
</dbReference>
<comment type="caution">
    <text evidence="1">The sequence shown here is derived from an EMBL/GenBank/DDBJ whole genome shotgun (WGS) entry which is preliminary data.</text>
</comment>
<accession>A0ACB6QWT7</accession>
<evidence type="ECO:0000313" key="2">
    <source>
        <dbReference type="Proteomes" id="UP000799755"/>
    </source>
</evidence>
<dbReference type="Proteomes" id="UP000799755">
    <property type="component" value="Unassembled WGS sequence"/>
</dbReference>
<proteinExistence type="predicted"/>